<evidence type="ECO:0000313" key="3">
    <source>
        <dbReference type="Proteomes" id="UP000294508"/>
    </source>
</evidence>
<reference evidence="2 3" key="1">
    <citation type="journal article" date="2015" name="Stand. Genomic Sci.">
        <title>Genomic Encyclopedia of Bacterial and Archaeal Type Strains, Phase III: the genomes of soil and plant-associated and newly described type strains.</title>
        <authorList>
            <person name="Whitman W.B."/>
            <person name="Woyke T."/>
            <person name="Klenk H.P."/>
            <person name="Zhou Y."/>
            <person name="Lilburn T.G."/>
            <person name="Beck B.J."/>
            <person name="De Vos P."/>
            <person name="Vandamme P."/>
            <person name="Eisen J.A."/>
            <person name="Garrity G."/>
            <person name="Hugenholtz P."/>
            <person name="Kyrpides N.C."/>
        </authorList>
    </citation>
    <scope>NUCLEOTIDE SEQUENCE [LARGE SCALE GENOMIC DNA]</scope>
    <source>
        <strain evidence="2 3">VKM Ac-2572</strain>
    </source>
</reference>
<proteinExistence type="predicted"/>
<feature type="region of interest" description="Disordered" evidence="1">
    <location>
        <begin position="52"/>
        <end position="71"/>
    </location>
</feature>
<comment type="caution">
    <text evidence="2">The sequence shown here is derived from an EMBL/GenBank/DDBJ whole genome shotgun (WGS) entry which is preliminary data.</text>
</comment>
<feature type="compositionally biased region" description="Polar residues" evidence="1">
    <location>
        <begin position="59"/>
        <end position="71"/>
    </location>
</feature>
<dbReference type="Proteomes" id="UP000294508">
    <property type="component" value="Unassembled WGS sequence"/>
</dbReference>
<sequence length="71" mass="7816">MRREWTSEDLLAVVSIFSFTGVWDDFVWPLVVSTSERLGGVAAVRPGRRQAKVADTGKWSDTGTSSSPAWT</sequence>
<evidence type="ECO:0000313" key="2">
    <source>
        <dbReference type="EMBL" id="TCO23509.1"/>
    </source>
</evidence>
<dbReference type="EMBL" id="SLWN01000009">
    <property type="protein sequence ID" value="TCO23509.1"/>
    <property type="molecule type" value="Genomic_DNA"/>
</dbReference>
<accession>A0A4R2H946</accession>
<dbReference type="AlphaFoldDB" id="A0A4R2H946"/>
<organism evidence="2 3">
    <name type="scientific">Kribbella steppae</name>
    <dbReference type="NCBI Taxonomy" id="2512223"/>
    <lineage>
        <taxon>Bacteria</taxon>
        <taxon>Bacillati</taxon>
        <taxon>Actinomycetota</taxon>
        <taxon>Actinomycetes</taxon>
        <taxon>Propionibacteriales</taxon>
        <taxon>Kribbellaceae</taxon>
        <taxon>Kribbella</taxon>
    </lineage>
</organism>
<keyword evidence="3" id="KW-1185">Reference proteome</keyword>
<gene>
    <name evidence="2" type="ORF">EV652_109337</name>
</gene>
<name>A0A4R2H946_9ACTN</name>
<evidence type="ECO:0000256" key="1">
    <source>
        <dbReference type="SAM" id="MobiDB-lite"/>
    </source>
</evidence>
<protein>
    <submittedName>
        <fullName evidence="2">Uncharacterized protein</fullName>
    </submittedName>
</protein>